<dbReference type="EMBL" id="FOSK01000015">
    <property type="protein sequence ID" value="SFL04267.1"/>
    <property type="molecule type" value="Genomic_DNA"/>
</dbReference>
<keyword evidence="3" id="KW-1185">Reference proteome</keyword>
<dbReference type="InterPro" id="IPR050266">
    <property type="entry name" value="AB_hydrolase_sf"/>
</dbReference>
<accession>A0A1I4EI74</accession>
<evidence type="ECO:0000313" key="3">
    <source>
        <dbReference type="Proteomes" id="UP000199598"/>
    </source>
</evidence>
<dbReference type="PANTHER" id="PTHR43798">
    <property type="entry name" value="MONOACYLGLYCEROL LIPASE"/>
    <property type="match status" value="1"/>
</dbReference>
<dbReference type="PRINTS" id="PR00412">
    <property type="entry name" value="EPOXHYDRLASE"/>
</dbReference>
<dbReference type="RefSeq" id="WP_093523066.1">
    <property type="nucleotide sequence ID" value="NZ_FOSK01000015.1"/>
</dbReference>
<dbReference type="Proteomes" id="UP000199598">
    <property type="component" value="Unassembled WGS sequence"/>
</dbReference>
<reference evidence="2 3" key="1">
    <citation type="submission" date="2016-10" db="EMBL/GenBank/DDBJ databases">
        <authorList>
            <person name="Varghese N."/>
            <person name="Submissions S."/>
        </authorList>
    </citation>
    <scope>NUCLEOTIDE SEQUENCE [LARGE SCALE GENOMIC DNA]</scope>
    <source>
        <strain evidence="2 3">DSM 16392</strain>
    </source>
</reference>
<protein>
    <submittedName>
        <fullName evidence="2">Pimeloyl-ACP methyl ester carboxylesterase</fullName>
    </submittedName>
</protein>
<comment type="caution">
    <text evidence="2">The sequence shown here is derived from an EMBL/GenBank/DDBJ whole genome shotgun (WGS) entry which is preliminary data.</text>
</comment>
<dbReference type="SUPFAM" id="SSF53474">
    <property type="entry name" value="alpha/beta-Hydrolases"/>
    <property type="match status" value="1"/>
</dbReference>
<name>A0A1I4EI74_9HYPH</name>
<dbReference type="InterPro" id="IPR029058">
    <property type="entry name" value="AB_hydrolase_fold"/>
</dbReference>
<dbReference type="InterPro" id="IPR000073">
    <property type="entry name" value="AB_hydrolase_1"/>
</dbReference>
<dbReference type="Gene3D" id="3.40.50.1820">
    <property type="entry name" value="alpha/beta hydrolase"/>
    <property type="match status" value="1"/>
</dbReference>
<organism evidence="2 3">
    <name type="scientific">Pseudovibrio ascidiaceicola</name>
    <dbReference type="NCBI Taxonomy" id="285279"/>
    <lineage>
        <taxon>Bacteria</taxon>
        <taxon>Pseudomonadati</taxon>
        <taxon>Pseudomonadota</taxon>
        <taxon>Alphaproteobacteria</taxon>
        <taxon>Hyphomicrobiales</taxon>
        <taxon>Stappiaceae</taxon>
        <taxon>Pseudovibrio</taxon>
    </lineage>
</organism>
<sequence length="298" mass="33276">MKFIEAGVLNIAYMDVGPKSGVPAVLLHGFPYDVHSYDEVSVILANRGFRCIIPYLRGYGPTQYLSPQTPRSGQQGALAFDLRSLMVALELPQAIVAGYDWGGRAACIAAALWPEKVRGLVSAGVAYNIQNIPAAYRPASPEEEQLWWYQYYFHSERGRNGLTENREDLTRLLWQQWSPTWDFSRRTFRETAESFDNPDFVETVIHSYRHRFGLVEGDPAFEKIEVLLTAQPKINVPAITLLGANDGVSPPRHSKGHETNFNGHYEARVVEGAGHNLPQESPEAFAAAIVEIADKTES</sequence>
<dbReference type="InterPro" id="IPR000639">
    <property type="entry name" value="Epox_hydrolase-like"/>
</dbReference>
<evidence type="ECO:0000313" key="2">
    <source>
        <dbReference type="EMBL" id="SFL04267.1"/>
    </source>
</evidence>
<proteinExistence type="predicted"/>
<dbReference type="Pfam" id="PF00561">
    <property type="entry name" value="Abhydrolase_1"/>
    <property type="match status" value="1"/>
</dbReference>
<evidence type="ECO:0000259" key="1">
    <source>
        <dbReference type="Pfam" id="PF00561"/>
    </source>
</evidence>
<gene>
    <name evidence="2" type="ORF">SAMN04488518_11519</name>
</gene>
<feature type="domain" description="AB hydrolase-1" evidence="1">
    <location>
        <begin position="25"/>
        <end position="277"/>
    </location>
</feature>